<evidence type="ECO:0000313" key="3">
    <source>
        <dbReference type="Proteomes" id="UP000037035"/>
    </source>
</evidence>
<dbReference type="VEuPathDB" id="FungiDB:VP01_3314g2"/>
<sequence>MKERVKISTESILILQKYSPKQPTRERKSQTTLSQYAPILARLHHQRLNELQESSGKSNEDCAFGRLNQDSKAVEANYNHNSIVVIRWSTGNECEFQADPLLNYCGRDLTGCEKKHSTQSLEGIPPPPSDFRGLNSIFDVAPETDSPSTTHAQKQPVASPHLNPSAKGFTFSSSKLSPVTRSCPTSSIFQQQVRVYSQSTSPSAIASTTQLLDQDNTGLAFQIAQGSRITQGIKACGQWLLVSHPQRVAPLQIILER</sequence>
<evidence type="ECO:0000256" key="1">
    <source>
        <dbReference type="SAM" id="MobiDB-lite"/>
    </source>
</evidence>
<dbReference type="Proteomes" id="UP000037035">
    <property type="component" value="Unassembled WGS sequence"/>
</dbReference>
<dbReference type="AlphaFoldDB" id="A0A0L6UXE8"/>
<gene>
    <name evidence="2" type="ORF">VP01_3314g2</name>
</gene>
<proteinExistence type="predicted"/>
<name>A0A0L6UXE8_9BASI</name>
<reference evidence="2 3" key="1">
    <citation type="submission" date="2015-08" db="EMBL/GenBank/DDBJ databases">
        <title>Next Generation Sequencing and Analysis of the Genome of Puccinia sorghi L Schw, the Causal Agent of Maize Common Rust.</title>
        <authorList>
            <person name="Rochi L."/>
            <person name="Burguener G."/>
            <person name="Darino M."/>
            <person name="Turjanski A."/>
            <person name="Kreff E."/>
            <person name="Dieguez M.J."/>
            <person name="Sacco F."/>
        </authorList>
    </citation>
    <scope>NUCLEOTIDE SEQUENCE [LARGE SCALE GENOMIC DNA]</scope>
    <source>
        <strain evidence="2 3">RO10H11247</strain>
    </source>
</reference>
<dbReference type="STRING" id="27349.A0A0L6UXE8"/>
<feature type="region of interest" description="Disordered" evidence="1">
    <location>
        <begin position="140"/>
        <end position="164"/>
    </location>
</feature>
<organism evidence="2 3">
    <name type="scientific">Puccinia sorghi</name>
    <dbReference type="NCBI Taxonomy" id="27349"/>
    <lineage>
        <taxon>Eukaryota</taxon>
        <taxon>Fungi</taxon>
        <taxon>Dikarya</taxon>
        <taxon>Basidiomycota</taxon>
        <taxon>Pucciniomycotina</taxon>
        <taxon>Pucciniomycetes</taxon>
        <taxon>Pucciniales</taxon>
        <taxon>Pucciniaceae</taxon>
        <taxon>Puccinia</taxon>
    </lineage>
</organism>
<dbReference type="EMBL" id="LAVV01008296">
    <property type="protein sequence ID" value="KNZ53184.1"/>
    <property type="molecule type" value="Genomic_DNA"/>
</dbReference>
<accession>A0A0L6UXE8</accession>
<protein>
    <submittedName>
        <fullName evidence="2">Uncharacterized protein</fullName>
    </submittedName>
</protein>
<comment type="caution">
    <text evidence="2">The sequence shown here is derived from an EMBL/GenBank/DDBJ whole genome shotgun (WGS) entry which is preliminary data.</text>
</comment>
<keyword evidence="3" id="KW-1185">Reference proteome</keyword>
<evidence type="ECO:0000313" key="2">
    <source>
        <dbReference type="EMBL" id="KNZ53184.1"/>
    </source>
</evidence>